<comment type="caution">
    <text evidence="2">The sequence shown here is derived from an EMBL/GenBank/DDBJ whole genome shotgun (WGS) entry which is preliminary data.</text>
</comment>
<proteinExistence type="predicted"/>
<reference evidence="2" key="1">
    <citation type="submission" date="2023-08" db="EMBL/GenBank/DDBJ databases">
        <authorList>
            <person name="Chen Y."/>
            <person name="Shah S."/>
            <person name="Dougan E. K."/>
            <person name="Thang M."/>
            <person name="Chan C."/>
        </authorList>
    </citation>
    <scope>NUCLEOTIDE SEQUENCE</scope>
</reference>
<name>A0AA36MKH1_9DINO</name>
<feature type="transmembrane region" description="Helical" evidence="1">
    <location>
        <begin position="16"/>
        <end position="35"/>
    </location>
</feature>
<dbReference type="Proteomes" id="UP001178507">
    <property type="component" value="Unassembled WGS sequence"/>
</dbReference>
<keyword evidence="3" id="KW-1185">Reference proteome</keyword>
<keyword evidence="1" id="KW-0812">Transmembrane</keyword>
<dbReference type="EMBL" id="CAUJNA010000085">
    <property type="protein sequence ID" value="CAJ1371535.1"/>
    <property type="molecule type" value="Genomic_DNA"/>
</dbReference>
<keyword evidence="1" id="KW-0472">Membrane</keyword>
<organism evidence="2 3">
    <name type="scientific">Effrenium voratum</name>
    <dbReference type="NCBI Taxonomy" id="2562239"/>
    <lineage>
        <taxon>Eukaryota</taxon>
        <taxon>Sar</taxon>
        <taxon>Alveolata</taxon>
        <taxon>Dinophyceae</taxon>
        <taxon>Suessiales</taxon>
        <taxon>Symbiodiniaceae</taxon>
        <taxon>Effrenium</taxon>
    </lineage>
</organism>
<evidence type="ECO:0000313" key="3">
    <source>
        <dbReference type="Proteomes" id="UP001178507"/>
    </source>
</evidence>
<feature type="transmembrane region" description="Helical" evidence="1">
    <location>
        <begin position="108"/>
        <end position="129"/>
    </location>
</feature>
<protein>
    <submittedName>
        <fullName evidence="2">Uncharacterized protein</fullName>
    </submittedName>
</protein>
<evidence type="ECO:0000256" key="1">
    <source>
        <dbReference type="SAM" id="Phobius"/>
    </source>
</evidence>
<dbReference type="AlphaFoldDB" id="A0AA36MKH1"/>
<accession>A0AA36MKH1</accession>
<feature type="transmembrane region" description="Helical" evidence="1">
    <location>
        <begin position="171"/>
        <end position="192"/>
    </location>
</feature>
<feature type="transmembrane region" description="Helical" evidence="1">
    <location>
        <begin position="77"/>
        <end position="96"/>
    </location>
</feature>
<sequence>MGEATRWLRKTLHGRIMNMVLPCVLILAAMILFYYCHVTAQDENDRSSKHFLGLIVIQMLPLVFLELQITSCPDPEAMLALFGTKVLLLHGCFMFLRVCAWPLMEVGIGWSNLAGTVAVAGVLHWGFRFRWRFHSILEHKDVGCLVLLATVGSIVSETIDGSTKLPMLLEHIIFTASSYIEVLGFVPAVWLVHLTAKKSDDVTRTGGVDLQRQAVFFFECSWLVSTSSRTLSRRGRSNTCQGSPQRAIPSTS</sequence>
<keyword evidence="1" id="KW-1133">Transmembrane helix</keyword>
<feature type="transmembrane region" description="Helical" evidence="1">
    <location>
        <begin position="47"/>
        <end position="65"/>
    </location>
</feature>
<gene>
    <name evidence="2" type="ORF">EVOR1521_LOCUS1831</name>
</gene>
<evidence type="ECO:0000313" key="2">
    <source>
        <dbReference type="EMBL" id="CAJ1371535.1"/>
    </source>
</evidence>